<dbReference type="OrthoDB" id="9795827at2"/>
<dbReference type="AlphaFoldDB" id="A0A3D9BTL4"/>
<dbReference type="Pfam" id="PF04187">
    <property type="entry name" value="Cofac_haem_bdg"/>
    <property type="match status" value="1"/>
</dbReference>
<keyword evidence="4" id="KW-1185">Reference proteome</keyword>
<comment type="caution">
    <text evidence="3">The sequence shown here is derived from an EMBL/GenBank/DDBJ whole genome shotgun (WGS) entry which is preliminary data.</text>
</comment>
<dbReference type="SUPFAM" id="SSF159501">
    <property type="entry name" value="EreA/ChaN-like"/>
    <property type="match status" value="1"/>
</dbReference>
<evidence type="ECO:0000313" key="4">
    <source>
        <dbReference type="Proteomes" id="UP000257131"/>
    </source>
</evidence>
<accession>A0A3D9BTL4</accession>
<dbReference type="Proteomes" id="UP000257131">
    <property type="component" value="Unassembled WGS sequence"/>
</dbReference>
<reference evidence="3 4" key="1">
    <citation type="journal article" date="2017" name="Int. J. Syst. Evol. Microbiol.">
        <title>Rhodosalinus sediminis gen. nov., sp. nov., isolated from marine saltern.</title>
        <authorList>
            <person name="Guo L.Y."/>
            <person name="Ling S.K."/>
            <person name="Li C.M."/>
            <person name="Chen G.J."/>
            <person name="Du Z.J."/>
        </authorList>
    </citation>
    <scope>NUCLEOTIDE SEQUENCE [LARGE SCALE GENOMIC DNA]</scope>
    <source>
        <strain evidence="3 4">WDN1C137</strain>
    </source>
</reference>
<proteinExistence type="predicted"/>
<protein>
    <recommendedName>
        <fullName evidence="2">Haem-binding uptake Tiki superfamily ChaN domain-containing protein</fullName>
    </recommendedName>
</protein>
<evidence type="ECO:0000256" key="1">
    <source>
        <dbReference type="SAM" id="SignalP"/>
    </source>
</evidence>
<dbReference type="InterPro" id="IPR007314">
    <property type="entry name" value="Cofac_haem-bd_dom"/>
</dbReference>
<evidence type="ECO:0000313" key="3">
    <source>
        <dbReference type="EMBL" id="REC56838.1"/>
    </source>
</evidence>
<organism evidence="3 4">
    <name type="scientific">Rhodosalinus sediminis</name>
    <dbReference type="NCBI Taxonomy" id="1940533"/>
    <lineage>
        <taxon>Bacteria</taxon>
        <taxon>Pseudomonadati</taxon>
        <taxon>Pseudomonadota</taxon>
        <taxon>Alphaproteobacteria</taxon>
        <taxon>Rhodobacterales</taxon>
        <taxon>Paracoccaceae</taxon>
        <taxon>Rhodosalinus</taxon>
    </lineage>
</organism>
<dbReference type="RefSeq" id="WP_115979471.1">
    <property type="nucleotide sequence ID" value="NZ_QOHR01000009.1"/>
</dbReference>
<dbReference type="Gene3D" id="3.40.50.11550">
    <property type="match status" value="2"/>
</dbReference>
<dbReference type="EMBL" id="QOHR01000009">
    <property type="protein sequence ID" value="REC56838.1"/>
    <property type="molecule type" value="Genomic_DNA"/>
</dbReference>
<sequence>MRTVLIALAAAVLAAAPAAAERIDAARLAALPEADIVILGEVHDNPHHHENQAAAVEALAPAALVFEMLTEAQAARAMPKLMTEPEALGEALGWAESGWPDFALYAPIFAAAPEARVYGAAVPRAELRDVVHGEGALPDDAARWGLDQPLPEAQQDQREAMQAEAHCNAMPEEMMPGMVRAQRVRDAALARAALAALEKTGGPVAVITGNGHARTDWGVPSKLARAAPEVSVLSIGQLESAAEDGAPYDLWLVTPEAERPDPCAAFRS</sequence>
<keyword evidence="1" id="KW-0732">Signal</keyword>
<feature type="domain" description="Haem-binding uptake Tiki superfamily ChaN" evidence="2">
    <location>
        <begin position="29"/>
        <end position="223"/>
    </location>
</feature>
<feature type="chain" id="PRO_5017682298" description="Haem-binding uptake Tiki superfamily ChaN domain-containing protein" evidence="1">
    <location>
        <begin position="21"/>
        <end position="268"/>
    </location>
</feature>
<gene>
    <name evidence="3" type="ORF">DRV84_08560</name>
</gene>
<feature type="signal peptide" evidence="1">
    <location>
        <begin position="1"/>
        <end position="20"/>
    </location>
</feature>
<evidence type="ECO:0000259" key="2">
    <source>
        <dbReference type="Pfam" id="PF04187"/>
    </source>
</evidence>
<dbReference type="CDD" id="cd14727">
    <property type="entry name" value="ChanN-like"/>
    <property type="match status" value="1"/>
</dbReference>
<name>A0A3D9BTL4_9RHOB</name>